<dbReference type="OrthoDB" id="448448at2759"/>
<evidence type="ECO:0000256" key="4">
    <source>
        <dbReference type="ARBA" id="ARBA00022741"/>
    </source>
</evidence>
<feature type="region of interest" description="Disordered" evidence="13">
    <location>
        <begin position="93"/>
        <end position="165"/>
    </location>
</feature>
<dbReference type="PROSITE" id="PS00518">
    <property type="entry name" value="ZF_RING_1"/>
    <property type="match status" value="1"/>
</dbReference>
<evidence type="ECO:0000256" key="5">
    <source>
        <dbReference type="ARBA" id="ARBA00022771"/>
    </source>
</evidence>
<evidence type="ECO:0000313" key="19">
    <source>
        <dbReference type="Proteomes" id="UP000053477"/>
    </source>
</evidence>
<dbReference type="SMART" id="SM01336">
    <property type="entry name" value="zf-PARP"/>
    <property type="match status" value="1"/>
</dbReference>
<dbReference type="SMART" id="SM00490">
    <property type="entry name" value="HELICc"/>
    <property type="match status" value="1"/>
</dbReference>
<accession>A0A0H2S7X2</accession>
<keyword evidence="4" id="KW-0547">Nucleotide-binding</keyword>
<keyword evidence="7" id="KW-0347">Helicase</keyword>
<dbReference type="Gene3D" id="3.30.40.10">
    <property type="entry name" value="Zinc/RING finger domain, C3HC4 (zinc finger)"/>
    <property type="match status" value="1"/>
</dbReference>
<dbReference type="CDD" id="cd18793">
    <property type="entry name" value="SF2_C_SNF"/>
    <property type="match status" value="1"/>
</dbReference>
<dbReference type="Pfam" id="PF08797">
    <property type="entry name" value="HIRAN"/>
    <property type="match status" value="1"/>
</dbReference>
<dbReference type="GO" id="GO:0008270">
    <property type="term" value="F:zinc ion binding"/>
    <property type="evidence" value="ECO:0007669"/>
    <property type="project" value="UniProtKB-KW"/>
</dbReference>
<evidence type="ECO:0000259" key="17">
    <source>
        <dbReference type="PROSITE" id="PS51194"/>
    </source>
</evidence>
<evidence type="ECO:0000259" key="14">
    <source>
        <dbReference type="PROSITE" id="PS50064"/>
    </source>
</evidence>
<keyword evidence="9" id="KW-0067">ATP-binding</keyword>
<dbReference type="InterPro" id="IPR038718">
    <property type="entry name" value="SNF2-like_sf"/>
</dbReference>
<evidence type="ECO:0000256" key="8">
    <source>
        <dbReference type="ARBA" id="ARBA00022833"/>
    </source>
</evidence>
<reference evidence="18 19" key="1">
    <citation type="submission" date="2015-04" db="EMBL/GenBank/DDBJ databases">
        <title>Complete genome sequence of Schizopora paradoxa KUC8140, a cosmopolitan wood degrader in East Asia.</title>
        <authorList>
            <consortium name="DOE Joint Genome Institute"/>
            <person name="Min B."/>
            <person name="Park H."/>
            <person name="Jang Y."/>
            <person name="Kim J.-J."/>
            <person name="Kim K.H."/>
            <person name="Pangilinan J."/>
            <person name="Lipzen A."/>
            <person name="Riley R."/>
            <person name="Grigoriev I.V."/>
            <person name="Spatafora J.W."/>
            <person name="Choi I.-G."/>
        </authorList>
    </citation>
    <scope>NUCLEOTIDE SEQUENCE [LARGE SCALE GENOMIC DNA]</scope>
    <source>
        <strain evidence="18 19">KUC8140</strain>
    </source>
</reference>
<evidence type="ECO:0000256" key="13">
    <source>
        <dbReference type="SAM" id="MobiDB-lite"/>
    </source>
</evidence>
<dbReference type="PANTHER" id="PTHR45626:SF17">
    <property type="entry name" value="HELICASE-LIKE TRANSCRIPTION FACTOR"/>
    <property type="match status" value="1"/>
</dbReference>
<dbReference type="SMART" id="SM00184">
    <property type="entry name" value="RING"/>
    <property type="match status" value="1"/>
</dbReference>
<dbReference type="GO" id="GO:0003677">
    <property type="term" value="F:DNA binding"/>
    <property type="evidence" value="ECO:0007669"/>
    <property type="project" value="InterPro"/>
</dbReference>
<dbReference type="InterPro" id="IPR001650">
    <property type="entry name" value="Helicase_C-like"/>
</dbReference>
<dbReference type="GO" id="GO:0008094">
    <property type="term" value="F:ATP-dependent activity, acting on DNA"/>
    <property type="evidence" value="ECO:0007669"/>
    <property type="project" value="TreeGrafter"/>
</dbReference>
<dbReference type="InterPro" id="IPR014905">
    <property type="entry name" value="HIRAN"/>
</dbReference>
<dbReference type="Proteomes" id="UP000053477">
    <property type="component" value="Unassembled WGS sequence"/>
</dbReference>
<feature type="domain" description="RING-type" evidence="15">
    <location>
        <begin position="815"/>
        <end position="853"/>
    </location>
</feature>
<proteinExistence type="inferred from homology"/>
<keyword evidence="3" id="KW-0479">Metal-binding</keyword>
<evidence type="ECO:0000256" key="6">
    <source>
        <dbReference type="ARBA" id="ARBA00022801"/>
    </source>
</evidence>
<evidence type="ECO:0000256" key="10">
    <source>
        <dbReference type="ARBA" id="ARBA00023242"/>
    </source>
</evidence>
<dbReference type="InterPro" id="IPR013083">
    <property type="entry name" value="Znf_RING/FYVE/PHD"/>
</dbReference>
<dbReference type="GO" id="GO:0016818">
    <property type="term" value="F:hydrolase activity, acting on acid anhydrides, in phosphorus-containing anhydrides"/>
    <property type="evidence" value="ECO:0007669"/>
    <property type="project" value="InterPro"/>
</dbReference>
<feature type="compositionally biased region" description="Acidic residues" evidence="13">
    <location>
        <begin position="985"/>
        <end position="1019"/>
    </location>
</feature>
<dbReference type="SUPFAM" id="SSF57716">
    <property type="entry name" value="Glucocorticoid receptor-like (DNA-binding domain)"/>
    <property type="match status" value="1"/>
</dbReference>
<feature type="region of interest" description="Disordered" evidence="13">
    <location>
        <begin position="287"/>
        <end position="330"/>
    </location>
</feature>
<feature type="domain" description="PARP-type" evidence="14">
    <location>
        <begin position="5"/>
        <end position="93"/>
    </location>
</feature>
<dbReference type="InterPro" id="IPR036957">
    <property type="entry name" value="Znf_PARP_sf"/>
</dbReference>
<dbReference type="PANTHER" id="PTHR45626">
    <property type="entry name" value="TRANSCRIPTION TERMINATION FACTOR 2-RELATED"/>
    <property type="match status" value="1"/>
</dbReference>
<dbReference type="GO" id="GO:0006281">
    <property type="term" value="P:DNA repair"/>
    <property type="evidence" value="ECO:0007669"/>
    <property type="project" value="TreeGrafter"/>
</dbReference>
<dbReference type="PROSITE" id="PS50089">
    <property type="entry name" value="ZF_RING_2"/>
    <property type="match status" value="1"/>
</dbReference>
<dbReference type="SMART" id="SM00910">
    <property type="entry name" value="HIRAN"/>
    <property type="match status" value="1"/>
</dbReference>
<dbReference type="EMBL" id="KQ085882">
    <property type="protein sequence ID" value="KLO20367.1"/>
    <property type="molecule type" value="Genomic_DNA"/>
</dbReference>
<sequence>MSTAHTLEYSKSSKARCNGPPPCRGTTIDLGSLRYGQVSFGEFGEQVKWRHWGCVTPAVLQQLAVVHLERVPGFRNLRPADKEKVKQAIARLRVDPADVPPSARNPNLQPPPSSVKTQNGLKRKADAIAGPSSSQTQASSSHRSASTSANRSHTSGPDVMELDSDDDNDVEEVRDELYCMINTKVVGLQYYKGLVGPGEEVVLVREPHNKYDSNAIQVKNIGRQQVGHIPRDVAKNLARLMDEKKVTVEGVIHDGNLTGKQYAISMTLKIYGPGDQRNVLEPRLIWATPGQRGFPPPQRDGTREIPGAPKQQRAPVAPTPSQVAVAGPSSTQQVRAMGMTAEQARRLQEQQRKQREALEKAAELRQMLNNLEKVDDESRRSSLLDTLCSVDDVLGLPVHPHPPGIATNELHVNLLKHQSQALKWCIDHENPLLPSNESDKPVQFWQFKRNGAKPYYYNIATKTPQEARPVLGKGALCADSMGLGKTLTMIALILATKSDISVEYSNATLIVVPLSIMSNWETQIKEHCQKDAISSYVYYGTGRSIDTDQLKKYDVVITTYQVVTKEHENAMKAGGPVSTQGPSKKQKKNLGLFGVLWKRVILDEGHQIRNPKTKMAKAVCALEADRRWILSGTPIINSPTDLGSMLKFLRICQPLDNEDFFKRMLIRPLKNADPAGAELLRALMNQICIRRTKEMQDSNGNHLVPLPPVEITMIPVQLDDKTRELYDTIEQLSKERVESFMAAHGGVTIPTNVLSLLTRLRQITLHPGLIPANYIEQLQSAGDEDKAQPAIKLTPQDIVRLQAHLAQAIEDNEECPICFGVINEPRITTCSHIFCLPCITEVIARDPKCPMDRRQITMADLVEPAPPMDATQAPIPMDDEDEDDDLRSGSSPKIDQLVNLLQLTPATEKSLVFSQFTSFLDKIADVLDKNGISYVRFDGKMSAKRRQEVLQQFSTPLQKEDSQAAHPSAPSQRTRRGSRKPAMILDDDDFNDNDRDDGEFQADNDESDDSFLDDEDDDLPWAKKKGKGKGKAKAKKTNLTADSSFGRSSLGANPKVLLISLKAGALGLNLTVANNVYLMDPWWQEGIESQAIDRCNRIGQKKPVHVYQLIAENTVESKVLDIQKKKNNLISEAFSGMKRTETQRQKKEARMQDLIALFGVRQQQATQVQGTLDNLITARGSA</sequence>
<keyword evidence="19" id="KW-1185">Reference proteome</keyword>
<feature type="region of interest" description="Disordered" evidence="13">
    <location>
        <begin position="954"/>
        <end position="1037"/>
    </location>
</feature>
<dbReference type="Pfam" id="PF00271">
    <property type="entry name" value="Helicase_C"/>
    <property type="match status" value="2"/>
</dbReference>
<dbReference type="SUPFAM" id="SSF52540">
    <property type="entry name" value="P-loop containing nucleoside triphosphate hydrolases"/>
    <property type="match status" value="2"/>
</dbReference>
<dbReference type="InParanoid" id="A0A0H2S7X2"/>
<dbReference type="GO" id="GO:0005524">
    <property type="term" value="F:ATP binding"/>
    <property type="evidence" value="ECO:0007669"/>
    <property type="project" value="UniProtKB-KW"/>
</dbReference>
<dbReference type="PROSITE" id="PS51194">
    <property type="entry name" value="HELICASE_CTER"/>
    <property type="match status" value="1"/>
</dbReference>
<evidence type="ECO:0000256" key="3">
    <source>
        <dbReference type="ARBA" id="ARBA00022723"/>
    </source>
</evidence>
<dbReference type="Pfam" id="PF00176">
    <property type="entry name" value="SNF2-rel_dom"/>
    <property type="match status" value="1"/>
</dbReference>
<feature type="compositionally biased region" description="Basic residues" evidence="13">
    <location>
        <begin position="1022"/>
        <end position="1036"/>
    </location>
</feature>
<dbReference type="SUPFAM" id="SSF57850">
    <property type="entry name" value="RING/U-box"/>
    <property type="match status" value="1"/>
</dbReference>
<evidence type="ECO:0000256" key="9">
    <source>
        <dbReference type="ARBA" id="ARBA00022840"/>
    </source>
</evidence>
<dbReference type="SMART" id="SM00487">
    <property type="entry name" value="DEXDc"/>
    <property type="match status" value="1"/>
</dbReference>
<dbReference type="GO" id="GO:0004386">
    <property type="term" value="F:helicase activity"/>
    <property type="evidence" value="ECO:0007669"/>
    <property type="project" value="UniProtKB-KW"/>
</dbReference>
<feature type="compositionally biased region" description="Low complexity" evidence="13">
    <location>
        <begin position="132"/>
        <end position="159"/>
    </location>
</feature>
<keyword evidence="8" id="KW-0862">Zinc</keyword>
<feature type="region of interest" description="Disordered" evidence="13">
    <location>
        <begin position="1"/>
        <end position="22"/>
    </location>
</feature>
<dbReference type="InterPro" id="IPR027417">
    <property type="entry name" value="P-loop_NTPase"/>
</dbReference>
<keyword evidence="6" id="KW-0378">Hydrolase</keyword>
<comment type="similarity">
    <text evidence="2">Belongs to the SNF2/RAD54 helicase family.</text>
</comment>
<dbReference type="Gene3D" id="3.40.50.10810">
    <property type="entry name" value="Tandem AAA-ATPase domain"/>
    <property type="match status" value="1"/>
</dbReference>
<keyword evidence="12" id="KW-0175">Coiled coil</keyword>
<feature type="coiled-coil region" evidence="12">
    <location>
        <begin position="341"/>
        <end position="377"/>
    </location>
</feature>
<feature type="region of interest" description="Disordered" evidence="13">
    <location>
        <begin position="863"/>
        <end position="891"/>
    </location>
</feature>
<dbReference type="InterPro" id="IPR001510">
    <property type="entry name" value="Znf_PARP"/>
</dbReference>
<dbReference type="InterPro" id="IPR050628">
    <property type="entry name" value="SNF2_RAD54_helicase_TF"/>
</dbReference>
<evidence type="ECO:0000256" key="2">
    <source>
        <dbReference type="ARBA" id="ARBA00007025"/>
    </source>
</evidence>
<feature type="domain" description="Helicase C-terminal" evidence="17">
    <location>
        <begin position="893"/>
        <end position="1155"/>
    </location>
</feature>
<dbReference type="InterPro" id="IPR017907">
    <property type="entry name" value="Znf_RING_CS"/>
</dbReference>
<dbReference type="InterPro" id="IPR000330">
    <property type="entry name" value="SNF2_N"/>
</dbReference>
<dbReference type="InterPro" id="IPR049730">
    <property type="entry name" value="SNF2/RAD54-like_C"/>
</dbReference>
<organism evidence="18 19">
    <name type="scientific">Schizopora paradoxa</name>
    <dbReference type="NCBI Taxonomy" id="27342"/>
    <lineage>
        <taxon>Eukaryota</taxon>
        <taxon>Fungi</taxon>
        <taxon>Dikarya</taxon>
        <taxon>Basidiomycota</taxon>
        <taxon>Agaricomycotina</taxon>
        <taxon>Agaricomycetes</taxon>
        <taxon>Hymenochaetales</taxon>
        <taxon>Schizoporaceae</taxon>
        <taxon>Schizopora</taxon>
    </lineage>
</organism>
<dbReference type="Pfam" id="PF00645">
    <property type="entry name" value="zf-PARP"/>
    <property type="match status" value="1"/>
</dbReference>
<evidence type="ECO:0000259" key="16">
    <source>
        <dbReference type="PROSITE" id="PS51192"/>
    </source>
</evidence>
<protein>
    <submittedName>
        <fullName evidence="18">Uncharacterized protein</fullName>
    </submittedName>
</protein>
<dbReference type="InterPro" id="IPR014001">
    <property type="entry name" value="Helicase_ATP-bd"/>
</dbReference>
<dbReference type="Gene3D" id="3.30.70.2330">
    <property type="match status" value="1"/>
</dbReference>
<evidence type="ECO:0000313" key="18">
    <source>
        <dbReference type="EMBL" id="KLO20367.1"/>
    </source>
</evidence>
<dbReference type="GO" id="GO:0005634">
    <property type="term" value="C:nucleus"/>
    <property type="evidence" value="ECO:0007669"/>
    <property type="project" value="UniProtKB-SubCell"/>
</dbReference>
<feature type="domain" description="Helicase ATP-binding" evidence="16">
    <location>
        <begin position="466"/>
        <end position="652"/>
    </location>
</feature>
<evidence type="ECO:0000256" key="7">
    <source>
        <dbReference type="ARBA" id="ARBA00022806"/>
    </source>
</evidence>
<keyword evidence="10" id="KW-0539">Nucleus</keyword>
<dbReference type="Pfam" id="PF13923">
    <property type="entry name" value="zf-C3HC4_2"/>
    <property type="match status" value="1"/>
</dbReference>
<evidence type="ECO:0000256" key="1">
    <source>
        <dbReference type="ARBA" id="ARBA00004123"/>
    </source>
</evidence>
<dbReference type="PROSITE" id="PS51192">
    <property type="entry name" value="HELICASE_ATP_BIND_1"/>
    <property type="match status" value="1"/>
</dbReference>
<evidence type="ECO:0000256" key="12">
    <source>
        <dbReference type="SAM" id="Coils"/>
    </source>
</evidence>
<dbReference type="Gene3D" id="3.30.1740.10">
    <property type="entry name" value="Zinc finger, PARP-type"/>
    <property type="match status" value="1"/>
</dbReference>
<feature type="compositionally biased region" description="Polar residues" evidence="13">
    <location>
        <begin position="1"/>
        <end position="12"/>
    </location>
</feature>
<name>A0A0H2S7X2_9AGAM</name>
<dbReference type="AlphaFoldDB" id="A0A0H2S7X2"/>
<gene>
    <name evidence="18" type="ORF">SCHPADRAFT_897662</name>
</gene>
<evidence type="ECO:0000259" key="15">
    <source>
        <dbReference type="PROSITE" id="PS50089"/>
    </source>
</evidence>
<dbReference type="InterPro" id="IPR001841">
    <property type="entry name" value="Znf_RING"/>
</dbReference>
<evidence type="ECO:0000256" key="11">
    <source>
        <dbReference type="PROSITE-ProRule" id="PRU00175"/>
    </source>
</evidence>
<keyword evidence="5 11" id="KW-0863">Zinc-finger</keyword>
<dbReference type="PROSITE" id="PS50064">
    <property type="entry name" value="ZF_PARP_2"/>
    <property type="match status" value="1"/>
</dbReference>
<comment type="subcellular location">
    <subcellularLocation>
        <location evidence="1">Nucleus</location>
    </subcellularLocation>
</comment>
<dbReference type="Gene3D" id="3.40.50.300">
    <property type="entry name" value="P-loop containing nucleotide triphosphate hydrolases"/>
    <property type="match status" value="1"/>
</dbReference>
<dbReference type="STRING" id="27342.A0A0H2S7X2"/>